<reference evidence="3" key="1">
    <citation type="journal article" date="2014" name="Int. J. Syst. Evol. Microbiol.">
        <title>Complete genome sequence of Corynebacterium casei LMG S-19264T (=DSM 44701T), isolated from a smear-ripened cheese.</title>
        <authorList>
            <consortium name="US DOE Joint Genome Institute (JGI-PGF)"/>
            <person name="Walter F."/>
            <person name="Albersmeier A."/>
            <person name="Kalinowski J."/>
            <person name="Ruckert C."/>
        </authorList>
    </citation>
    <scope>NUCLEOTIDE SEQUENCE</scope>
    <source>
        <strain evidence="3">VKM B-2484</strain>
    </source>
</reference>
<dbReference type="PRINTS" id="PR00778">
    <property type="entry name" value="HTHARSR"/>
</dbReference>
<dbReference type="PROSITE" id="PS50987">
    <property type="entry name" value="HTH_ARSR_2"/>
    <property type="match status" value="1"/>
</dbReference>
<protein>
    <submittedName>
        <fullName evidence="3">ArsR family transcriptional regulator</fullName>
    </submittedName>
</protein>
<dbReference type="CDD" id="cd16345">
    <property type="entry name" value="LMWP_ArsC"/>
    <property type="match status" value="1"/>
</dbReference>
<dbReference type="AlphaFoldDB" id="A0A9W6J9R3"/>
<dbReference type="SMART" id="SM00418">
    <property type="entry name" value="HTH_ARSR"/>
    <property type="match status" value="1"/>
</dbReference>
<dbReference type="CDD" id="cd00090">
    <property type="entry name" value="HTH_ARSR"/>
    <property type="match status" value="1"/>
</dbReference>
<accession>A0A9W6J9R3</accession>
<comment type="caution">
    <text evidence="3">The sequence shown here is derived from an EMBL/GenBank/DDBJ whole genome shotgun (WGS) entry which is preliminary data.</text>
</comment>
<dbReference type="Proteomes" id="UP001143370">
    <property type="component" value="Unassembled WGS sequence"/>
</dbReference>
<name>A0A9W6J9R3_9HYPH</name>
<dbReference type="SMART" id="SM00226">
    <property type="entry name" value="LMWPc"/>
    <property type="match status" value="1"/>
</dbReference>
<sequence length="300" mass="32357">MQGEARPRSSKYVKRLLSDEAVAMFEALAQPTRLDAFRLLLRYAPFGLNAGDVARLLAVPHNTMSTHLAQLERAGLVGSRREGRSIIYTAISSRAAAVLDLLRDELPAQADAGAGFPRLRPDEPSDRRYNVLLICSHNSARSIMAEAVLNREGRGRFRAFSAGSLPRGAPHPMALDLLRGLGYTTDDLRSKSWDEFADRAVEPMDFVITVCDAAAGESCPIFPGHPLTAHWGLADPAASGGTEAELRSAFIRAYRQIAARMSAFVNLPLETLDLATLKASLGAIAIMDGATEMTLAARAA</sequence>
<keyword evidence="1" id="KW-0059">Arsenical resistance</keyword>
<dbReference type="GO" id="GO:0003700">
    <property type="term" value="F:DNA-binding transcription factor activity"/>
    <property type="evidence" value="ECO:0007669"/>
    <property type="project" value="InterPro"/>
</dbReference>
<dbReference type="EMBL" id="BSFJ01000027">
    <property type="protein sequence ID" value="GLK73516.1"/>
    <property type="molecule type" value="Genomic_DNA"/>
</dbReference>
<dbReference type="PANTHER" id="PTHR43428:SF1">
    <property type="entry name" value="ARSENATE REDUCTASE"/>
    <property type="match status" value="1"/>
</dbReference>
<proteinExistence type="predicted"/>
<dbReference type="GO" id="GO:0046685">
    <property type="term" value="P:response to arsenic-containing substance"/>
    <property type="evidence" value="ECO:0007669"/>
    <property type="project" value="UniProtKB-KW"/>
</dbReference>
<keyword evidence="4" id="KW-1185">Reference proteome</keyword>
<dbReference type="SUPFAM" id="SSF46785">
    <property type="entry name" value="Winged helix' DNA-binding domain"/>
    <property type="match status" value="1"/>
</dbReference>
<dbReference type="InterPro" id="IPR036196">
    <property type="entry name" value="Ptyr_pPase_sf"/>
</dbReference>
<dbReference type="Gene3D" id="3.40.50.2300">
    <property type="match status" value="1"/>
</dbReference>
<evidence type="ECO:0000259" key="2">
    <source>
        <dbReference type="PROSITE" id="PS50987"/>
    </source>
</evidence>
<evidence type="ECO:0000256" key="1">
    <source>
        <dbReference type="ARBA" id="ARBA00022849"/>
    </source>
</evidence>
<dbReference type="InterPro" id="IPR023485">
    <property type="entry name" value="Ptyr_pPase"/>
</dbReference>
<organism evidence="3 4">
    <name type="scientific">Ancylobacter dichloromethanicus</name>
    <dbReference type="NCBI Taxonomy" id="518825"/>
    <lineage>
        <taxon>Bacteria</taxon>
        <taxon>Pseudomonadati</taxon>
        <taxon>Pseudomonadota</taxon>
        <taxon>Alphaproteobacteria</taxon>
        <taxon>Hyphomicrobiales</taxon>
        <taxon>Xanthobacteraceae</taxon>
        <taxon>Ancylobacter</taxon>
    </lineage>
</organism>
<evidence type="ECO:0000313" key="4">
    <source>
        <dbReference type="Proteomes" id="UP001143370"/>
    </source>
</evidence>
<reference evidence="3" key="2">
    <citation type="submission" date="2023-01" db="EMBL/GenBank/DDBJ databases">
        <authorList>
            <person name="Sun Q."/>
            <person name="Evtushenko L."/>
        </authorList>
    </citation>
    <scope>NUCLEOTIDE SEQUENCE</scope>
    <source>
        <strain evidence="3">VKM B-2484</strain>
    </source>
</reference>
<dbReference type="InterPro" id="IPR036388">
    <property type="entry name" value="WH-like_DNA-bd_sf"/>
</dbReference>
<dbReference type="InterPro" id="IPR036390">
    <property type="entry name" value="WH_DNA-bd_sf"/>
</dbReference>
<feature type="domain" description="HTH arsR-type" evidence="2">
    <location>
        <begin position="13"/>
        <end position="110"/>
    </location>
</feature>
<dbReference type="InterPro" id="IPR001845">
    <property type="entry name" value="HTH_ArsR_DNA-bd_dom"/>
</dbReference>
<dbReference type="PANTHER" id="PTHR43428">
    <property type="entry name" value="ARSENATE REDUCTASE"/>
    <property type="match status" value="1"/>
</dbReference>
<dbReference type="NCBIfam" id="NF033788">
    <property type="entry name" value="HTH_metalloreg"/>
    <property type="match status" value="1"/>
</dbReference>
<gene>
    <name evidence="3" type="ORF">GCM10017643_36330</name>
</gene>
<dbReference type="Pfam" id="PF12840">
    <property type="entry name" value="HTH_20"/>
    <property type="match status" value="1"/>
</dbReference>
<dbReference type="InterPro" id="IPR011991">
    <property type="entry name" value="ArsR-like_HTH"/>
</dbReference>
<evidence type="ECO:0000313" key="3">
    <source>
        <dbReference type="EMBL" id="GLK73516.1"/>
    </source>
</evidence>
<dbReference type="SUPFAM" id="SSF52788">
    <property type="entry name" value="Phosphotyrosine protein phosphatases I"/>
    <property type="match status" value="1"/>
</dbReference>
<dbReference type="Gene3D" id="1.10.10.10">
    <property type="entry name" value="Winged helix-like DNA-binding domain superfamily/Winged helix DNA-binding domain"/>
    <property type="match status" value="1"/>
</dbReference>
<dbReference type="RefSeq" id="WP_213376203.1">
    <property type="nucleotide sequence ID" value="NZ_BSFJ01000027.1"/>
</dbReference>
<dbReference type="Pfam" id="PF01451">
    <property type="entry name" value="LMWPc"/>
    <property type="match status" value="1"/>
</dbReference>